<evidence type="ECO:0000256" key="1">
    <source>
        <dbReference type="ARBA" id="ARBA00023242"/>
    </source>
</evidence>
<dbReference type="SUPFAM" id="SSF57701">
    <property type="entry name" value="Zn2/Cys6 DNA-binding domain"/>
    <property type="match status" value="1"/>
</dbReference>
<dbReference type="InterPro" id="IPR053157">
    <property type="entry name" value="Sterol_Uptake_Regulator"/>
</dbReference>
<feature type="compositionally biased region" description="Low complexity" evidence="2">
    <location>
        <begin position="8"/>
        <end position="25"/>
    </location>
</feature>
<dbReference type="Gene3D" id="4.10.240.10">
    <property type="entry name" value="Zn(2)-C6 fungal-type DNA-binding domain"/>
    <property type="match status" value="1"/>
</dbReference>
<protein>
    <recommendedName>
        <fullName evidence="3">Zn(2)-C6 fungal-type domain-containing protein</fullName>
    </recommendedName>
</protein>
<reference evidence="4 5" key="1">
    <citation type="journal article" date="2021" name="Nat. Commun.">
        <title>Genetic determinants of endophytism in the Arabidopsis root mycobiome.</title>
        <authorList>
            <person name="Mesny F."/>
            <person name="Miyauchi S."/>
            <person name="Thiergart T."/>
            <person name="Pickel B."/>
            <person name="Atanasova L."/>
            <person name="Karlsson M."/>
            <person name="Huettel B."/>
            <person name="Barry K.W."/>
            <person name="Haridas S."/>
            <person name="Chen C."/>
            <person name="Bauer D."/>
            <person name="Andreopoulos W."/>
            <person name="Pangilinan J."/>
            <person name="LaButti K."/>
            <person name="Riley R."/>
            <person name="Lipzen A."/>
            <person name="Clum A."/>
            <person name="Drula E."/>
            <person name="Henrissat B."/>
            <person name="Kohler A."/>
            <person name="Grigoriev I.V."/>
            <person name="Martin F.M."/>
            <person name="Hacquard S."/>
        </authorList>
    </citation>
    <scope>NUCLEOTIDE SEQUENCE [LARGE SCALE GENOMIC DNA]</scope>
    <source>
        <strain evidence="4 5">MPI-CAGE-CH-0241</strain>
    </source>
</reference>
<dbReference type="PROSITE" id="PS00463">
    <property type="entry name" value="ZN2_CY6_FUNGAL_1"/>
    <property type="match status" value="1"/>
</dbReference>
<dbReference type="GO" id="GO:0001228">
    <property type="term" value="F:DNA-binding transcription activator activity, RNA polymerase II-specific"/>
    <property type="evidence" value="ECO:0007669"/>
    <property type="project" value="TreeGrafter"/>
</dbReference>
<dbReference type="EMBL" id="JAGPYM010000034">
    <property type="protein sequence ID" value="KAH6876605.1"/>
    <property type="molecule type" value="Genomic_DNA"/>
</dbReference>
<dbReference type="GO" id="GO:0008270">
    <property type="term" value="F:zinc ion binding"/>
    <property type="evidence" value="ECO:0007669"/>
    <property type="project" value="InterPro"/>
</dbReference>
<dbReference type="InterPro" id="IPR036864">
    <property type="entry name" value="Zn2-C6_fun-type_DNA-bd_sf"/>
</dbReference>
<accession>A0A9P8VWN1</accession>
<dbReference type="PANTHER" id="PTHR47784">
    <property type="entry name" value="STEROL UPTAKE CONTROL PROTEIN 2"/>
    <property type="match status" value="1"/>
</dbReference>
<dbReference type="Proteomes" id="UP000777438">
    <property type="component" value="Unassembled WGS sequence"/>
</dbReference>
<dbReference type="PROSITE" id="PS50048">
    <property type="entry name" value="ZN2_CY6_FUNGAL_2"/>
    <property type="match status" value="1"/>
</dbReference>
<organism evidence="4 5">
    <name type="scientific">Thelonectria olida</name>
    <dbReference type="NCBI Taxonomy" id="1576542"/>
    <lineage>
        <taxon>Eukaryota</taxon>
        <taxon>Fungi</taxon>
        <taxon>Dikarya</taxon>
        <taxon>Ascomycota</taxon>
        <taxon>Pezizomycotina</taxon>
        <taxon>Sordariomycetes</taxon>
        <taxon>Hypocreomycetidae</taxon>
        <taxon>Hypocreales</taxon>
        <taxon>Nectriaceae</taxon>
        <taxon>Thelonectria</taxon>
    </lineage>
</organism>
<evidence type="ECO:0000313" key="4">
    <source>
        <dbReference type="EMBL" id="KAH6876605.1"/>
    </source>
</evidence>
<dbReference type="InterPro" id="IPR001138">
    <property type="entry name" value="Zn2Cys6_DnaBD"/>
</dbReference>
<keyword evidence="1" id="KW-0539">Nucleus</keyword>
<gene>
    <name evidence="4" type="ORF">B0T10DRAFT_497788</name>
</gene>
<feature type="region of interest" description="Disordered" evidence="2">
    <location>
        <begin position="1"/>
        <end position="25"/>
    </location>
</feature>
<dbReference type="PANTHER" id="PTHR47784:SF7">
    <property type="entry name" value="ZN(II)2CYS6 TRANSCRIPTION FACTOR (EUROFUNG)"/>
    <property type="match status" value="1"/>
</dbReference>
<dbReference type="Pfam" id="PF00172">
    <property type="entry name" value="Zn_clus"/>
    <property type="match status" value="1"/>
</dbReference>
<evidence type="ECO:0000313" key="5">
    <source>
        <dbReference type="Proteomes" id="UP000777438"/>
    </source>
</evidence>
<name>A0A9P8VWN1_9HYPO</name>
<feature type="domain" description="Zn(2)-C6 fungal-type" evidence="3">
    <location>
        <begin position="42"/>
        <end position="72"/>
    </location>
</feature>
<proteinExistence type="predicted"/>
<comment type="caution">
    <text evidence="4">The sequence shown here is derived from an EMBL/GenBank/DDBJ whole genome shotgun (WGS) entry which is preliminary data.</text>
</comment>
<sequence length="392" mass="43914">MRLKLEDSSASSSSGSSSTDESAVVVARRAPARRVHCKSRLGCFSCKRRRVKCDERRPACAPCSRLALDCEYPPRSNGGSRGGTETPRPGIGMSGLALEDLRFHYQFLTVAYPSLPLRGDAVWQQCAAMTHCYDFLAHAALGLGASHLSQNGTGNFTAQALQHRVTAIRLINEQLSNPANMPLEQADALFAALVCIVAQSSLMPHGMTEYLVMTRGPISSIFRNFSTEGHIESLRRMIEDQPQDPTTIQGFHQSVLGLEPLCHRDHERRYFESLVKTITSVPTSSFRAWQEFVELFMLPSLMNNEDFQAFIDPENHLCQLLIIHMFLLDYVLGRFLIAPGDEPKAPGRKDMVIFWARDVINALPEDYQQYADWLAQFCQVLAMQDARYLLSP</sequence>
<dbReference type="AlphaFoldDB" id="A0A9P8VWN1"/>
<keyword evidence="5" id="KW-1185">Reference proteome</keyword>
<dbReference type="OrthoDB" id="5229455at2759"/>
<dbReference type="CDD" id="cd00067">
    <property type="entry name" value="GAL4"/>
    <property type="match status" value="1"/>
</dbReference>
<evidence type="ECO:0000256" key="2">
    <source>
        <dbReference type="SAM" id="MobiDB-lite"/>
    </source>
</evidence>
<dbReference type="SMART" id="SM00066">
    <property type="entry name" value="GAL4"/>
    <property type="match status" value="1"/>
</dbReference>
<evidence type="ECO:0000259" key="3">
    <source>
        <dbReference type="PROSITE" id="PS50048"/>
    </source>
</evidence>